<dbReference type="KEGG" id="pdx:Psed_6846"/>
<dbReference type="EMBL" id="CP002594">
    <property type="protein sequence ID" value="AEA28917.1"/>
    <property type="molecule type" value="Genomic_DNA"/>
</dbReference>
<dbReference type="RefSeq" id="WP_013678809.1">
    <property type="nucleotide sequence ID" value="NC_015314.1"/>
</dbReference>
<sequence>MKSDRTVTIPQAELDRGGAPSTWEPCECGGEVVPGAGLGFNGRNEVQRCDICEWFASDDDAAAAVAARVGGQVVERHDPDRSSGAWWLVVVKAGREMTEQDIEREAYSVRRVTGGEP</sequence>
<dbReference type="AlphaFoldDB" id="F2L6M3"/>
<dbReference type="HOGENOM" id="CLU_2082893_0_0_11"/>
<keyword evidence="2" id="KW-0614">Plasmid</keyword>
<feature type="region of interest" description="Disordered" evidence="1">
    <location>
        <begin position="1"/>
        <end position="21"/>
    </location>
</feature>
<proteinExistence type="predicted"/>
<name>F2L6M3_PSEUX</name>
<reference evidence="2 3" key="1">
    <citation type="journal article" date="2011" name="J. Bacteriol.">
        <title>Genome sequence of the 1,4-dioxane-degrading Pseudonocardia dioxanivorans strain CB1190.</title>
        <authorList>
            <person name="Sales C.M."/>
            <person name="Mahendra S."/>
            <person name="Grostern A."/>
            <person name="Parales R.E."/>
            <person name="Goodwin L.A."/>
            <person name="Woyke T."/>
            <person name="Nolan M."/>
            <person name="Lapidus A."/>
            <person name="Chertkov O."/>
            <person name="Ovchinnikova G."/>
            <person name="Sczyrba A."/>
            <person name="Alvarez-Cohen L."/>
        </authorList>
    </citation>
    <scope>NUCLEOTIDE SEQUENCE [LARGE SCALE GENOMIC DNA]</scope>
    <source>
        <strain evidence="3">ATCC 55486 / DSM 44775 / JCM 13855 / CB1190</strain>
    </source>
</reference>
<keyword evidence="3" id="KW-1185">Reference proteome</keyword>
<accession>F2L6M3</accession>
<evidence type="ECO:0000313" key="2">
    <source>
        <dbReference type="EMBL" id="AEA28917.1"/>
    </source>
</evidence>
<organism evidence="2 3">
    <name type="scientific">Pseudonocardia dioxanivorans (strain ATCC 55486 / DSM 44775 / JCM 13855 / CB1190)</name>
    <dbReference type="NCBI Taxonomy" id="675635"/>
    <lineage>
        <taxon>Bacteria</taxon>
        <taxon>Bacillati</taxon>
        <taxon>Actinomycetota</taxon>
        <taxon>Actinomycetes</taxon>
        <taxon>Pseudonocardiales</taxon>
        <taxon>Pseudonocardiaceae</taxon>
        <taxon>Pseudonocardia</taxon>
    </lineage>
</organism>
<geneLocation type="plasmid" evidence="2 3">
    <name>pPSED01</name>
</geneLocation>
<evidence type="ECO:0000256" key="1">
    <source>
        <dbReference type="SAM" id="MobiDB-lite"/>
    </source>
</evidence>
<dbReference type="Proteomes" id="UP000007809">
    <property type="component" value="Plasmid pPSED01"/>
</dbReference>
<gene>
    <name evidence="2" type="ordered locus">Psed_6846</name>
</gene>
<evidence type="ECO:0000313" key="3">
    <source>
        <dbReference type="Proteomes" id="UP000007809"/>
    </source>
</evidence>
<protein>
    <submittedName>
        <fullName evidence="2">Uncharacterized protein</fullName>
    </submittedName>
</protein>